<dbReference type="RefSeq" id="WP_271325598.1">
    <property type="nucleotide sequence ID" value="NZ_JAAGKO020000013.1"/>
</dbReference>
<evidence type="ECO:0000313" key="2">
    <source>
        <dbReference type="Proteomes" id="UP001156398"/>
    </source>
</evidence>
<accession>A0ABT6VY33</accession>
<gene>
    <name evidence="1" type="ORF">POF43_011885</name>
</gene>
<comment type="caution">
    <text evidence="1">The sequence shown here is derived from an EMBL/GenBank/DDBJ whole genome shotgun (WGS) entry which is preliminary data.</text>
</comment>
<protein>
    <submittedName>
        <fullName evidence="1">DUF3626 domain-containing protein</fullName>
    </submittedName>
</protein>
<organism evidence="1 2">
    <name type="scientific">Streptantibioticus silvisoli</name>
    <dbReference type="NCBI Taxonomy" id="2705255"/>
    <lineage>
        <taxon>Bacteria</taxon>
        <taxon>Bacillati</taxon>
        <taxon>Actinomycetota</taxon>
        <taxon>Actinomycetes</taxon>
        <taxon>Kitasatosporales</taxon>
        <taxon>Streptomycetaceae</taxon>
        <taxon>Streptantibioticus</taxon>
    </lineage>
</organism>
<evidence type="ECO:0000313" key="1">
    <source>
        <dbReference type="EMBL" id="MDI5963402.1"/>
    </source>
</evidence>
<dbReference type="Pfam" id="PF12294">
    <property type="entry name" value="DUF3626"/>
    <property type="match status" value="2"/>
</dbReference>
<dbReference type="InterPro" id="IPR022074">
    <property type="entry name" value="DUF3626"/>
</dbReference>
<reference evidence="1 2" key="1">
    <citation type="submission" date="2023-05" db="EMBL/GenBank/DDBJ databases">
        <title>Streptantibioticus silvisoli sp. nov., acidotolerant actinomycetes 1 from pine litter.</title>
        <authorList>
            <person name="Swiecimska M."/>
            <person name="Golinska P."/>
            <person name="Sangal V."/>
            <person name="Wachnowicz B."/>
            <person name="Goodfellow M."/>
        </authorList>
    </citation>
    <scope>NUCLEOTIDE SEQUENCE [LARGE SCALE GENOMIC DNA]</scope>
    <source>
        <strain evidence="1 2">SL54</strain>
    </source>
</reference>
<sequence>MRYVAAVSSGEPLDPRWRLTMNFHPDRAAGGVPVLRRMARDGVSYSQFVTGTGNGGLTAHPGGDRHRWESRIFGGAYDHASPHERSVYGALNHRAATAGGAPRFGSSYFRLNASTLTRATFCYPDSSTGPTAFGVANRCALVALADADGLDPLDGHVEAQIHGPVLLDRDVDALVLDPSYRGTPVETAAGELPCPVEWHTGFHLTVDRLRRQGDVRDRHIVDLGAAIARDGRLDPRVIGDAVRTARHDPQDLKKVWHCLARFGSPDSVPARRTRDASPSVQR</sequence>
<name>A0ABT6VY33_9ACTN</name>
<proteinExistence type="predicted"/>
<dbReference type="EMBL" id="JAAGKO020000013">
    <property type="protein sequence ID" value="MDI5963402.1"/>
    <property type="molecule type" value="Genomic_DNA"/>
</dbReference>
<dbReference type="Proteomes" id="UP001156398">
    <property type="component" value="Unassembled WGS sequence"/>
</dbReference>
<keyword evidence="2" id="KW-1185">Reference proteome</keyword>